<dbReference type="EMBL" id="JASNWA010000006">
    <property type="protein sequence ID" value="KAK3174731.1"/>
    <property type="molecule type" value="Genomic_DNA"/>
</dbReference>
<evidence type="ECO:0000259" key="2">
    <source>
        <dbReference type="Pfam" id="PF00656"/>
    </source>
</evidence>
<dbReference type="GO" id="GO:0006508">
    <property type="term" value="P:proteolysis"/>
    <property type="evidence" value="ECO:0007669"/>
    <property type="project" value="InterPro"/>
</dbReference>
<accession>A0AAD9ZBR2</accession>
<dbReference type="InterPro" id="IPR011600">
    <property type="entry name" value="Pept_C14_caspase"/>
</dbReference>
<gene>
    <name evidence="3" type="ORF">OEA41_001977</name>
</gene>
<name>A0AAD9ZBR2_9LECA</name>
<dbReference type="Pfam" id="PF00656">
    <property type="entry name" value="Peptidase_C14"/>
    <property type="match status" value="1"/>
</dbReference>
<evidence type="ECO:0000256" key="1">
    <source>
        <dbReference type="SAM" id="MobiDB-lite"/>
    </source>
</evidence>
<evidence type="ECO:0000313" key="3">
    <source>
        <dbReference type="EMBL" id="KAK3174731.1"/>
    </source>
</evidence>
<keyword evidence="4" id="KW-1185">Reference proteome</keyword>
<protein>
    <recommendedName>
        <fullName evidence="2">Peptidase C14 caspase domain-containing protein</fullName>
    </recommendedName>
</protein>
<dbReference type="Proteomes" id="UP001276659">
    <property type="component" value="Unassembled WGS sequence"/>
</dbReference>
<reference evidence="3" key="1">
    <citation type="submission" date="2022-11" db="EMBL/GenBank/DDBJ databases">
        <title>Chromosomal genome sequence assembly and mating type (MAT) locus characterization of the leprose asexual lichenized fungus Lepraria neglecta (Nyl.) Erichsen.</title>
        <authorList>
            <person name="Allen J.L."/>
            <person name="Pfeffer B."/>
        </authorList>
    </citation>
    <scope>NUCLEOTIDE SEQUENCE</scope>
    <source>
        <strain evidence="3">Allen 5258</strain>
    </source>
</reference>
<dbReference type="GO" id="GO:0004197">
    <property type="term" value="F:cysteine-type endopeptidase activity"/>
    <property type="evidence" value="ECO:0007669"/>
    <property type="project" value="InterPro"/>
</dbReference>
<dbReference type="AlphaFoldDB" id="A0AAD9ZBR2"/>
<proteinExistence type="predicted"/>
<comment type="caution">
    <text evidence="3">The sequence shown here is derived from an EMBL/GenBank/DDBJ whole genome shotgun (WGS) entry which is preliminary data.</text>
</comment>
<evidence type="ECO:0000313" key="4">
    <source>
        <dbReference type="Proteomes" id="UP001276659"/>
    </source>
</evidence>
<sequence length="438" mass="49244">MSTHPLRDHVLAGSDPSKKQVRLEKFKEDLTTQLQRPFAKQNRPYNHVNVFLFSWEQADSNNCEDVTVVRKFLKSDFNFHCTEYKIPSDTAFKPDYKSLKKALSEFEDRSSKDTLSILFYSGHGYSNIAIRDTYPAIKHDLTLFPSKTELEALGENFLRYNHKPFGVPYDYVCSVLLSIEGDVLHLLECCAGGGSAGAAKHEIIAASTFKENTRRNRGYTPSGHFARALMDSMRSLKDKFKIFTTAQLAAQMQGQGRWLSPPLLTQPVYIARIENKACICLTPLLPCDTPPHLRPRPPPEVFDKSTDKALLSISFDKDVGAVAGDIHTWPTSRDRPDYVKDVKIVGYFVGRSTVVLITVPFLAWLVLEENPAYELLEFVPSDNLLLTHAGRSQIGVPEIAVDPRLDYETASTAPRELASPGKRKRDFISGSQHPAPKR</sequence>
<organism evidence="3 4">
    <name type="scientific">Lepraria neglecta</name>
    <dbReference type="NCBI Taxonomy" id="209136"/>
    <lineage>
        <taxon>Eukaryota</taxon>
        <taxon>Fungi</taxon>
        <taxon>Dikarya</taxon>
        <taxon>Ascomycota</taxon>
        <taxon>Pezizomycotina</taxon>
        <taxon>Lecanoromycetes</taxon>
        <taxon>OSLEUM clade</taxon>
        <taxon>Lecanoromycetidae</taxon>
        <taxon>Lecanorales</taxon>
        <taxon>Lecanorineae</taxon>
        <taxon>Stereocaulaceae</taxon>
        <taxon>Lepraria</taxon>
    </lineage>
</organism>
<feature type="domain" description="Peptidase C14 caspase" evidence="2">
    <location>
        <begin position="61"/>
        <end position="130"/>
    </location>
</feature>
<feature type="region of interest" description="Disordered" evidence="1">
    <location>
        <begin position="411"/>
        <end position="438"/>
    </location>
</feature>